<dbReference type="GO" id="GO:0006357">
    <property type="term" value="P:regulation of transcription by RNA polymerase II"/>
    <property type="evidence" value="ECO:0007669"/>
    <property type="project" value="TreeGrafter"/>
</dbReference>
<dbReference type="FunFam" id="3.30.160.60:FF:000733">
    <property type="entry name" value="Zinc finger protein 236 variant"/>
    <property type="match status" value="1"/>
</dbReference>
<dbReference type="PANTHER" id="PTHR24390">
    <property type="entry name" value="ZINC FINGER PROTEIN"/>
    <property type="match status" value="1"/>
</dbReference>
<evidence type="ECO:0000313" key="13">
    <source>
        <dbReference type="Proteomes" id="UP001381693"/>
    </source>
</evidence>
<evidence type="ECO:0000256" key="1">
    <source>
        <dbReference type="ARBA" id="ARBA00004123"/>
    </source>
</evidence>
<evidence type="ECO:0000256" key="7">
    <source>
        <dbReference type="ARBA" id="ARBA00023242"/>
    </source>
</evidence>
<feature type="domain" description="C2H2-type" evidence="10">
    <location>
        <begin position="293"/>
        <end position="320"/>
    </location>
</feature>
<dbReference type="Pfam" id="PF00096">
    <property type="entry name" value="zf-C2H2"/>
    <property type="match status" value="7"/>
</dbReference>
<evidence type="ECO:0000313" key="12">
    <source>
        <dbReference type="EMBL" id="KAK7071087.1"/>
    </source>
</evidence>
<organism evidence="12 13">
    <name type="scientific">Halocaridina rubra</name>
    <name type="common">Hawaiian red shrimp</name>
    <dbReference type="NCBI Taxonomy" id="373956"/>
    <lineage>
        <taxon>Eukaryota</taxon>
        <taxon>Metazoa</taxon>
        <taxon>Ecdysozoa</taxon>
        <taxon>Arthropoda</taxon>
        <taxon>Crustacea</taxon>
        <taxon>Multicrustacea</taxon>
        <taxon>Malacostraca</taxon>
        <taxon>Eumalacostraca</taxon>
        <taxon>Eucarida</taxon>
        <taxon>Decapoda</taxon>
        <taxon>Pleocyemata</taxon>
        <taxon>Caridea</taxon>
        <taxon>Atyoidea</taxon>
        <taxon>Atyidae</taxon>
        <taxon>Halocaridina</taxon>
    </lineage>
</organism>
<protein>
    <submittedName>
        <fullName evidence="12">Uncharacterized protein</fullName>
    </submittedName>
</protein>
<keyword evidence="2" id="KW-0479">Metal-binding</keyword>
<dbReference type="InterPro" id="IPR013087">
    <property type="entry name" value="Znf_C2H2_type"/>
</dbReference>
<dbReference type="EMBL" id="JAXCGZ010015150">
    <property type="protein sequence ID" value="KAK7071087.1"/>
    <property type="molecule type" value="Genomic_DNA"/>
</dbReference>
<comment type="caution">
    <text evidence="12">The sequence shown here is derived from an EMBL/GenBank/DDBJ whole genome shotgun (WGS) entry which is preliminary data.</text>
</comment>
<dbReference type="FunFam" id="3.30.160.60:FF:001397">
    <property type="entry name" value="Datilografo, isoform A"/>
    <property type="match status" value="1"/>
</dbReference>
<keyword evidence="13" id="KW-1185">Reference proteome</keyword>
<feature type="domain" description="C2H2-type" evidence="10">
    <location>
        <begin position="125"/>
        <end position="152"/>
    </location>
</feature>
<evidence type="ECO:0000256" key="8">
    <source>
        <dbReference type="PROSITE-ProRule" id="PRU00042"/>
    </source>
</evidence>
<proteinExistence type="predicted"/>
<dbReference type="FunFam" id="3.30.160.60:FF:000688">
    <property type="entry name" value="zinc finger protein 197 isoform X1"/>
    <property type="match status" value="1"/>
</dbReference>
<dbReference type="FunFam" id="3.30.160.60:FF:002343">
    <property type="entry name" value="Zinc finger protein 33A"/>
    <property type="match status" value="1"/>
</dbReference>
<dbReference type="FunFam" id="3.30.160.60:FF:000624">
    <property type="entry name" value="zinc finger protein 697"/>
    <property type="match status" value="1"/>
</dbReference>
<dbReference type="PROSITE" id="PS50157">
    <property type="entry name" value="ZINC_FINGER_C2H2_2"/>
    <property type="match status" value="8"/>
</dbReference>
<dbReference type="GO" id="GO:0000978">
    <property type="term" value="F:RNA polymerase II cis-regulatory region sequence-specific DNA binding"/>
    <property type="evidence" value="ECO:0007669"/>
    <property type="project" value="TreeGrafter"/>
</dbReference>
<evidence type="ECO:0000259" key="11">
    <source>
        <dbReference type="PROSITE" id="PS50178"/>
    </source>
</evidence>
<keyword evidence="3" id="KW-0677">Repeat</keyword>
<evidence type="ECO:0000256" key="2">
    <source>
        <dbReference type="ARBA" id="ARBA00022723"/>
    </source>
</evidence>
<dbReference type="Gene3D" id="3.30.160.60">
    <property type="entry name" value="Classic Zinc Finger"/>
    <property type="match status" value="8"/>
</dbReference>
<dbReference type="SMART" id="SM00355">
    <property type="entry name" value="ZnF_C2H2"/>
    <property type="match status" value="8"/>
</dbReference>
<feature type="domain" description="C2H2-type" evidence="10">
    <location>
        <begin position="181"/>
        <end position="208"/>
    </location>
</feature>
<dbReference type="PROSITE" id="PS50178">
    <property type="entry name" value="ZF_FYVE"/>
    <property type="match status" value="1"/>
</dbReference>
<evidence type="ECO:0000259" key="10">
    <source>
        <dbReference type="PROSITE" id="PS50157"/>
    </source>
</evidence>
<dbReference type="PANTHER" id="PTHR24390:SF159">
    <property type="entry name" value="GROWTH FACTOR INDEPENDENT 1 TRANSCRIPTIONAL REPRESSOR"/>
    <property type="match status" value="1"/>
</dbReference>
<evidence type="ECO:0000256" key="4">
    <source>
        <dbReference type="ARBA" id="ARBA00022771"/>
    </source>
</evidence>
<dbReference type="SUPFAM" id="SSF57667">
    <property type="entry name" value="beta-beta-alpha zinc fingers"/>
    <property type="match status" value="5"/>
</dbReference>
<gene>
    <name evidence="12" type="ORF">SK128_006102</name>
</gene>
<keyword evidence="6" id="KW-0238">DNA-binding</keyword>
<evidence type="ECO:0000256" key="3">
    <source>
        <dbReference type="ARBA" id="ARBA00022737"/>
    </source>
</evidence>
<dbReference type="GO" id="GO:0008270">
    <property type="term" value="F:zinc ion binding"/>
    <property type="evidence" value="ECO:0007669"/>
    <property type="project" value="UniProtKB-KW"/>
</dbReference>
<feature type="region of interest" description="Disordered" evidence="9">
    <location>
        <begin position="428"/>
        <end position="454"/>
    </location>
</feature>
<feature type="compositionally biased region" description="Basic and acidic residues" evidence="9">
    <location>
        <begin position="428"/>
        <end position="445"/>
    </location>
</feature>
<reference evidence="12 13" key="1">
    <citation type="submission" date="2023-11" db="EMBL/GenBank/DDBJ databases">
        <title>Halocaridina rubra genome assembly.</title>
        <authorList>
            <person name="Smith C."/>
        </authorList>
    </citation>
    <scope>NUCLEOTIDE SEQUENCE [LARGE SCALE GENOMIC DNA]</scope>
    <source>
        <strain evidence="12">EP-1</strain>
        <tissue evidence="12">Whole</tissue>
    </source>
</reference>
<feature type="region of interest" description="Disordered" evidence="9">
    <location>
        <begin position="1"/>
        <end position="24"/>
    </location>
</feature>
<evidence type="ECO:0000256" key="9">
    <source>
        <dbReference type="SAM" id="MobiDB-lite"/>
    </source>
</evidence>
<sequence length="480" mass="54242">MCRSMDDPDPLSAKAEPLNEDSEASLIPDQNAVITNRSYNSPEIAAEDSNGTCQRPYLIPDVTDPSYSRPNLGHFLEAFDSKTSITSNSSQDYGENGQGTSECDEVTNHELTVDVMLNENTEKPFMCNICNKAFAKKGGLKQHSFTHSTEKQHICTVCNKGFTLKGHLKKHFLIHTGEKPFVCDICNRAFSQSGSLKLHAFTHEGIKPHACHLCPKTFTQRGELARHLMKHTGERPFVCNICNKTFTEKRLLKTHSLFHRAEKNFVCPICFSSFSQKGDLKRHSVIHTGTKPYICSVCNKGFAQRGNLSEHEKIHLKEKPVFLCEMCDKTFGRRADLRRHLRRYCKEKSCICTVCHKPFRKAGDPLGNGENKRICNSCFKNITVQEGFLRKPFMPEHYEIGCISNTEVKHENPSDEDEENGVERIIFSHDSEKDDEPERQSKGNEDGVGSDYKHNSLYGAAMFCDVKMEPDSDDEAVEAC</sequence>
<dbReference type="PROSITE" id="PS00028">
    <property type="entry name" value="ZINC_FINGER_C2H2_1"/>
    <property type="match status" value="7"/>
</dbReference>
<dbReference type="Proteomes" id="UP001381693">
    <property type="component" value="Unassembled WGS sequence"/>
</dbReference>
<dbReference type="InterPro" id="IPR036236">
    <property type="entry name" value="Znf_C2H2_sf"/>
</dbReference>
<name>A0AAN8WU56_HALRR</name>
<keyword evidence="5" id="KW-0862">Zinc</keyword>
<feature type="domain" description="C2H2-type" evidence="10">
    <location>
        <begin position="237"/>
        <end position="264"/>
    </location>
</feature>
<evidence type="ECO:0000256" key="5">
    <source>
        <dbReference type="ARBA" id="ARBA00022833"/>
    </source>
</evidence>
<comment type="subcellular location">
    <subcellularLocation>
        <location evidence="1">Nucleus</location>
    </subcellularLocation>
</comment>
<keyword evidence="7" id="KW-0539">Nucleus</keyword>
<feature type="domain" description="C2H2-type" evidence="10">
    <location>
        <begin position="153"/>
        <end position="180"/>
    </location>
</feature>
<feature type="domain" description="C2H2-type" evidence="10">
    <location>
        <begin position="322"/>
        <end position="349"/>
    </location>
</feature>
<feature type="domain" description="C2H2-type" evidence="10">
    <location>
        <begin position="209"/>
        <end position="236"/>
    </location>
</feature>
<accession>A0AAN8WU56</accession>
<dbReference type="FunFam" id="3.30.160.60:FF:000065">
    <property type="entry name" value="B-cell CLL/lymphoma 6, member B"/>
    <property type="match status" value="2"/>
</dbReference>
<dbReference type="GO" id="GO:0003700">
    <property type="term" value="F:DNA-binding transcription factor activity"/>
    <property type="evidence" value="ECO:0007669"/>
    <property type="project" value="TreeGrafter"/>
</dbReference>
<dbReference type="GO" id="GO:0005634">
    <property type="term" value="C:nucleus"/>
    <property type="evidence" value="ECO:0007669"/>
    <property type="project" value="UniProtKB-SubCell"/>
</dbReference>
<dbReference type="InterPro" id="IPR017455">
    <property type="entry name" value="Znf_FYVE-rel"/>
</dbReference>
<dbReference type="AlphaFoldDB" id="A0AAN8WU56"/>
<evidence type="ECO:0000256" key="6">
    <source>
        <dbReference type="ARBA" id="ARBA00023125"/>
    </source>
</evidence>
<feature type="domain" description="C2H2-type" evidence="10">
    <location>
        <begin position="265"/>
        <end position="292"/>
    </location>
</feature>
<feature type="domain" description="FYVE-type" evidence="11">
    <location>
        <begin position="318"/>
        <end position="383"/>
    </location>
</feature>
<keyword evidence="4 8" id="KW-0863">Zinc-finger</keyword>